<organism evidence="2 3">
    <name type="scientific">Grus japonensis</name>
    <name type="common">Japanese crane</name>
    <name type="synonym">Red-crowned crane</name>
    <dbReference type="NCBI Taxonomy" id="30415"/>
    <lineage>
        <taxon>Eukaryota</taxon>
        <taxon>Metazoa</taxon>
        <taxon>Chordata</taxon>
        <taxon>Craniata</taxon>
        <taxon>Vertebrata</taxon>
        <taxon>Euteleostomi</taxon>
        <taxon>Archelosauria</taxon>
        <taxon>Archosauria</taxon>
        <taxon>Dinosauria</taxon>
        <taxon>Saurischia</taxon>
        <taxon>Theropoda</taxon>
        <taxon>Coelurosauria</taxon>
        <taxon>Aves</taxon>
        <taxon>Neognathae</taxon>
        <taxon>Neoaves</taxon>
        <taxon>Gruiformes</taxon>
        <taxon>Gruidae</taxon>
        <taxon>Grus</taxon>
    </lineage>
</organism>
<proteinExistence type="predicted"/>
<gene>
    <name evidence="2" type="ORF">GRJ2_000574200</name>
</gene>
<evidence type="ECO:0000313" key="3">
    <source>
        <dbReference type="Proteomes" id="UP001623348"/>
    </source>
</evidence>
<reference evidence="2 3" key="1">
    <citation type="submission" date="2024-06" db="EMBL/GenBank/DDBJ databases">
        <title>The draft genome of Grus japonensis, version 3.</title>
        <authorList>
            <person name="Nabeshima K."/>
            <person name="Suzuki S."/>
            <person name="Onuma M."/>
        </authorList>
    </citation>
    <scope>NUCLEOTIDE SEQUENCE [LARGE SCALE GENOMIC DNA]</scope>
    <source>
        <strain evidence="2 3">451A</strain>
    </source>
</reference>
<feature type="region of interest" description="Disordered" evidence="1">
    <location>
        <begin position="1"/>
        <end position="65"/>
    </location>
</feature>
<sequence length="80" mass="9363">MPRQNIESGTAEMPECEKGERREKGAERREEKRREEKRREEKRRGEEDSEIPQEVLQEMSSSCSSPMRLLIASIATSRLL</sequence>
<name>A0ABC9W8I2_GRUJA</name>
<feature type="compositionally biased region" description="Basic and acidic residues" evidence="1">
    <location>
        <begin position="15"/>
        <end position="46"/>
    </location>
</feature>
<accession>A0ABC9W8I2</accession>
<dbReference type="Proteomes" id="UP001623348">
    <property type="component" value="Unassembled WGS sequence"/>
</dbReference>
<evidence type="ECO:0000313" key="2">
    <source>
        <dbReference type="EMBL" id="GAB0181089.1"/>
    </source>
</evidence>
<keyword evidence="3" id="KW-1185">Reference proteome</keyword>
<dbReference type="AlphaFoldDB" id="A0ABC9W8I2"/>
<dbReference type="EMBL" id="BAAFJT010000001">
    <property type="protein sequence ID" value="GAB0181089.1"/>
    <property type="molecule type" value="Genomic_DNA"/>
</dbReference>
<evidence type="ECO:0000256" key="1">
    <source>
        <dbReference type="SAM" id="MobiDB-lite"/>
    </source>
</evidence>
<protein>
    <submittedName>
        <fullName evidence="2">Uncharacterized protein</fullName>
    </submittedName>
</protein>
<comment type="caution">
    <text evidence="2">The sequence shown here is derived from an EMBL/GenBank/DDBJ whole genome shotgun (WGS) entry which is preliminary data.</text>
</comment>